<dbReference type="EMBL" id="CP003788">
    <property type="protein sequence ID" value="AFR11079.1"/>
    <property type="molecule type" value="Genomic_DNA"/>
</dbReference>
<feature type="transmembrane region" description="Helical" evidence="1">
    <location>
        <begin position="67"/>
        <end position="90"/>
    </location>
</feature>
<evidence type="ECO:0000313" key="2">
    <source>
        <dbReference type="EMBL" id="AFR11079.1"/>
    </source>
</evidence>
<feature type="transmembrane region" description="Helical" evidence="1">
    <location>
        <begin position="36"/>
        <end position="55"/>
    </location>
</feature>
<name>J7LJF6_NOCAA</name>
<dbReference type="Proteomes" id="UP000003779">
    <property type="component" value="Chromosome"/>
</dbReference>
<dbReference type="AlphaFoldDB" id="J7LJF6"/>
<reference evidence="3" key="2">
    <citation type="submission" date="2012-08" db="EMBL/GenBank/DDBJ databases">
        <title>Whole-genome sequence of Nocardiopsis alba strain ATCC BAA-2165 associated with honeybees.</title>
        <authorList>
            <person name="Qiao J."/>
            <person name="Chen L."/>
            <person name="Li Y."/>
            <person name="Wang J."/>
            <person name="Zhang W."/>
            <person name="Chen S."/>
        </authorList>
    </citation>
    <scope>NUCLEOTIDE SEQUENCE [LARGE SCALE GENOMIC DNA]</scope>
    <source>
        <strain evidence="3">ATCC BAA-2165 / BE74</strain>
    </source>
</reference>
<feature type="transmembrane region" description="Helical" evidence="1">
    <location>
        <begin position="198"/>
        <end position="217"/>
    </location>
</feature>
<dbReference type="HOGENOM" id="CLU_083875_0_0_11"/>
<dbReference type="KEGG" id="nal:B005_4881"/>
<reference evidence="2 3" key="1">
    <citation type="journal article" date="2012" name="J. Bacteriol.">
        <title>Whole-Genome Sequence of Nocardiopsis alba Strain ATCC BAA-2165, Associated with Honeybees.</title>
        <authorList>
            <person name="Qiao J."/>
            <person name="Chen L."/>
            <person name="Li Y."/>
            <person name="Wang J."/>
            <person name="Zhang W."/>
            <person name="Chen S."/>
        </authorList>
    </citation>
    <scope>NUCLEOTIDE SEQUENCE [LARGE SCALE GENOMIC DNA]</scope>
    <source>
        <strain evidence="3">ATCC BAA-2165 / BE74</strain>
    </source>
</reference>
<accession>J7LJF6</accession>
<dbReference type="eggNOG" id="ENOG50332GB">
    <property type="taxonomic scope" value="Bacteria"/>
</dbReference>
<keyword evidence="1" id="KW-0812">Transmembrane</keyword>
<proteinExistence type="predicted"/>
<keyword evidence="1" id="KW-0472">Membrane</keyword>
<sequence length="289" mass="33159">MVSGEMNAPEGGNEIFDLNNKIVLLKNYMEIARKKAVYGVVLIAFGVVGVCVYIIDYFTLDWQGIAPYVKVVILTSFVGLLLWGVFLRVVPGVKIREEQLEAGLVTSDHNGYRTFGQLEIELRYIRDRRKEQTSEADEDVDGRRKSYREEATFYIEELRRESQYYRNVSNIVQGIVIVGSLLGSFVAASSFFVREYSWFVAINSLAIGIASGFAGYWKYKERSFYSQQTADLIEHEIESFDLQIGRYEQGDEGEKNLLFAREILRLRQDQKMREQNLDQPSSSGEEAKK</sequence>
<feature type="transmembrane region" description="Helical" evidence="1">
    <location>
        <begin position="168"/>
        <end position="192"/>
    </location>
</feature>
<evidence type="ECO:0008006" key="4">
    <source>
        <dbReference type="Google" id="ProtNLM"/>
    </source>
</evidence>
<protein>
    <recommendedName>
        <fullName evidence="4">DUF4231 domain-containing protein</fullName>
    </recommendedName>
</protein>
<dbReference type="RefSeq" id="WP_014913531.1">
    <property type="nucleotide sequence ID" value="NC_018524.1"/>
</dbReference>
<organism evidence="2 3">
    <name type="scientific">Nocardiopsis alba (strain ATCC BAA-2165 / BE74)</name>
    <dbReference type="NCBI Taxonomy" id="1205910"/>
    <lineage>
        <taxon>Bacteria</taxon>
        <taxon>Bacillati</taxon>
        <taxon>Actinomycetota</taxon>
        <taxon>Actinomycetes</taxon>
        <taxon>Streptosporangiales</taxon>
        <taxon>Nocardiopsidaceae</taxon>
        <taxon>Nocardiopsis</taxon>
    </lineage>
</organism>
<gene>
    <name evidence="2" type="ordered locus">B005_4881</name>
</gene>
<keyword evidence="1" id="KW-1133">Transmembrane helix</keyword>
<evidence type="ECO:0000256" key="1">
    <source>
        <dbReference type="SAM" id="Phobius"/>
    </source>
</evidence>
<evidence type="ECO:0000313" key="3">
    <source>
        <dbReference type="Proteomes" id="UP000003779"/>
    </source>
</evidence>